<dbReference type="EMBL" id="JANJQO010000206">
    <property type="protein sequence ID" value="KAJ2980339.1"/>
    <property type="molecule type" value="Genomic_DNA"/>
</dbReference>
<comment type="caution">
    <text evidence="1">The sequence shown here is derived from an EMBL/GenBank/DDBJ whole genome shotgun (WGS) entry which is preliminary data.</text>
</comment>
<proteinExistence type="predicted"/>
<dbReference type="Proteomes" id="UP001143910">
    <property type="component" value="Unassembled WGS sequence"/>
</dbReference>
<protein>
    <submittedName>
        <fullName evidence="1">Uncharacterized protein</fullName>
    </submittedName>
</protein>
<gene>
    <name evidence="1" type="ORF">NQ176_g2696</name>
</gene>
<organism evidence="1 2">
    <name type="scientific">Zarea fungicola</name>
    <dbReference type="NCBI Taxonomy" id="93591"/>
    <lineage>
        <taxon>Eukaryota</taxon>
        <taxon>Fungi</taxon>
        <taxon>Dikarya</taxon>
        <taxon>Ascomycota</taxon>
        <taxon>Pezizomycotina</taxon>
        <taxon>Sordariomycetes</taxon>
        <taxon>Hypocreomycetidae</taxon>
        <taxon>Hypocreales</taxon>
        <taxon>Cordycipitaceae</taxon>
        <taxon>Zarea</taxon>
    </lineage>
</organism>
<evidence type="ECO:0000313" key="2">
    <source>
        <dbReference type="Proteomes" id="UP001143910"/>
    </source>
</evidence>
<name>A0ACC1NMN6_9HYPO</name>
<evidence type="ECO:0000313" key="1">
    <source>
        <dbReference type="EMBL" id="KAJ2980339.1"/>
    </source>
</evidence>
<sequence length="1308" mass="143100">MVFHSEHYLYHGTFVVDFVAEPFDEVDVVLPPRTMAYTDAELSDIGSHDRRPVLIVLPGLTGGSDAVYVRDTVSAFAASGHWEICVINPRGCGGSRITSEFLYNPRATWDLRQLLRWLRATFPNRPLYALGFSLGASFLTNYCAEEGSECPLEAAVACSNPFNYDFSLTFLDKTWIGKQLYLRALGAALRKLTRDNAAEISKGISLATEDIEKITFVKDFDRLVQYITLPFSSCTYYRDTSCSDAVLAIKIPFLAINASDDPIAIKEGIPFEEFQQNPSTVLLMTSIGGHLGWFESNGNCWADLELSATTRVRRGGCFVTSAFFTDLFRTPRIIHLRILFPHAPAVNHAVRYITSGYLRSGISVVGVATTRTPLALTGLHCSNAYASPMSLASDHLRPRKHIPYGMPAVGADAGQFLNNPATASIPAFANQFDSQGAPQSQYGAPSPLGGGPVNPAGPVNPIPGSTFGDGTASVAASGQGKVSADDLPSVPAARDAIQQYFLKNAYPTFEKHVPPPASVSFVAHDQGNSSPKYARLTMNNVPATVDGLQATGLPLGLLLQPLAPLQAGEPEIPILDFGEAGPPRCRRCRAYINPFMMFRSGGNKFVCNLCTYPNDTPSEYFCATSPQGVRVDRDQRPELHRGTVEFVVPKEYWTREPVGLRWLFVIDVTQESFNKGFLESFCDGIQAALYGGGTGEDGDSHRSIPEGAKVGFVTYDQDIHFYNINPGLDQAQMLIMPDLEDPFLPLGEGLFVDPYECKSTITSLLNRLPEMFSTVKNPEPAMLAALSSALAALETTGGKVICSCAALPTWGPGRLFLRDDGSHPGGESDKKLYTTEHPGWKKAAEKMAAGGIGVDFFLAAPSGGYLDIGTIGHVAATTGGETFYYPNFIAPRDSPRLSTEISHAVTRETGFQALMKVRCSNGLQIAAYHGNFVQHTFGADLEIGVIDSDKALGVSFSYDGKLDAKLDAHFQSALLYTSASGQRRVRCSNIIASVSDTSKEAGVREQGIRACMKFVDQDAVVALLAKEASTKLSTTSSTLKDTRNWLTERTIDIMSCYRRHSAQQHPPGQLVMPERLKEFCMYMLGLIKSRAYKGGIENTDRRVYEMRLIRSIGALELSLYLYPRMIPLHNLQPEDGFADAETGHLKMPPCVRASFSRVEPGGVYLVDNGQQCLIWLHTQTSPNLIADLFGPDKDSLKSLDAYTSSVPVLETHLNAQVRNIIEFLKTLRGSKGMNIQLARQGIDGAEFEFARLLVEDRNNEAQSYVDWLVHIHKGVQLELSGQRKRETETDATTTSALTNFAGLRPSYW</sequence>
<reference evidence="1" key="1">
    <citation type="submission" date="2022-08" db="EMBL/GenBank/DDBJ databases">
        <title>Genome Sequence of Lecanicillium fungicola.</title>
        <authorList>
            <person name="Buettner E."/>
        </authorList>
    </citation>
    <scope>NUCLEOTIDE SEQUENCE</scope>
    <source>
        <strain evidence="1">Babe33</strain>
    </source>
</reference>
<accession>A0ACC1NMN6</accession>
<keyword evidence="2" id="KW-1185">Reference proteome</keyword>